<evidence type="ECO:0000313" key="2">
    <source>
        <dbReference type="Proteomes" id="UP001239111"/>
    </source>
</evidence>
<name>A0ACC2P4D6_9HYME</name>
<evidence type="ECO:0000313" key="1">
    <source>
        <dbReference type="EMBL" id="KAJ8678179.1"/>
    </source>
</evidence>
<gene>
    <name evidence="1" type="ORF">QAD02_013966</name>
</gene>
<sequence length="115" mass="12760">MLIISVYMSTDSFSDDLETLSRYINACLSNYEGPLIVGGDFNARIGNENQMDEMSLPDGKFNAKRRSHDLIFNRQGRQLVTVSENLGSLVLYGRSPSDHEGQFTFSGNNGSNQST</sequence>
<organism evidence="1 2">
    <name type="scientific">Eretmocerus hayati</name>
    <dbReference type="NCBI Taxonomy" id="131215"/>
    <lineage>
        <taxon>Eukaryota</taxon>
        <taxon>Metazoa</taxon>
        <taxon>Ecdysozoa</taxon>
        <taxon>Arthropoda</taxon>
        <taxon>Hexapoda</taxon>
        <taxon>Insecta</taxon>
        <taxon>Pterygota</taxon>
        <taxon>Neoptera</taxon>
        <taxon>Endopterygota</taxon>
        <taxon>Hymenoptera</taxon>
        <taxon>Apocrita</taxon>
        <taxon>Proctotrupomorpha</taxon>
        <taxon>Chalcidoidea</taxon>
        <taxon>Aphelinidae</taxon>
        <taxon>Aphelininae</taxon>
        <taxon>Eretmocerus</taxon>
    </lineage>
</organism>
<keyword evidence="2" id="KW-1185">Reference proteome</keyword>
<comment type="caution">
    <text evidence="1">The sequence shown here is derived from an EMBL/GenBank/DDBJ whole genome shotgun (WGS) entry which is preliminary data.</text>
</comment>
<protein>
    <submittedName>
        <fullName evidence="1">Uncharacterized protein</fullName>
    </submittedName>
</protein>
<proteinExistence type="predicted"/>
<reference evidence="1" key="1">
    <citation type="submission" date="2023-04" db="EMBL/GenBank/DDBJ databases">
        <title>A chromosome-level genome assembly of the parasitoid wasp Eretmocerus hayati.</title>
        <authorList>
            <person name="Zhong Y."/>
            <person name="Liu S."/>
            <person name="Liu Y."/>
        </authorList>
    </citation>
    <scope>NUCLEOTIDE SEQUENCE</scope>
    <source>
        <strain evidence="1">ZJU_SS_LIU_2023</strain>
    </source>
</reference>
<dbReference type="EMBL" id="CM056742">
    <property type="protein sequence ID" value="KAJ8678179.1"/>
    <property type="molecule type" value="Genomic_DNA"/>
</dbReference>
<accession>A0ACC2P4D6</accession>
<dbReference type="Proteomes" id="UP001239111">
    <property type="component" value="Chromosome 2"/>
</dbReference>